<evidence type="ECO:0000256" key="2">
    <source>
        <dbReference type="ARBA" id="ARBA00022676"/>
    </source>
</evidence>
<dbReference type="Pfam" id="PF14487">
    <property type="entry name" value="DarT"/>
    <property type="match status" value="1"/>
</dbReference>
<dbReference type="GO" id="GO:0003677">
    <property type="term" value="F:DNA binding"/>
    <property type="evidence" value="ECO:0007669"/>
    <property type="project" value="UniProtKB-UniRule"/>
</dbReference>
<sequence length="209" mass="24319">MPIREDIKIAAEQIGITYLVHFTRAENLDSIARNGLLPRSRLLSHRDKPTFNDQYRLDKQCGAICCSLQFPNYKMFYKCRENHKDTQWIVLGIKARILWTKDCAFCVENAASNNVRHLPIDERKTAAALNALYNERDGGPTREKMGIKKVWPTNPQAEVLVFDTIETSEIFAVACNEKKLVDQLTPRFPMFKIQKISDLFWPRLDYSHW</sequence>
<evidence type="ECO:0000256" key="4">
    <source>
        <dbReference type="ARBA" id="ARBA00022695"/>
    </source>
</evidence>
<comment type="caution">
    <text evidence="6">Lacks conserved residue(s) required for the propagation of feature annotation.</text>
</comment>
<proteinExistence type="inferred from homology"/>
<evidence type="ECO:0000256" key="6">
    <source>
        <dbReference type="PROSITE-ProRule" id="PRU01362"/>
    </source>
</evidence>
<gene>
    <name evidence="8" type="ORF">PUV54_14250</name>
</gene>
<comment type="catalytic activity">
    <reaction evidence="6">
        <text>a thymidine in DNA + NAD(+) = an N-(ADP-alpha-D-ribosyl)-thymidine in DNA + nicotinamide + H(+)</text>
        <dbReference type="Rhea" id="RHEA:71651"/>
        <dbReference type="Rhea" id="RHEA-COMP:13556"/>
        <dbReference type="Rhea" id="RHEA-COMP:18051"/>
        <dbReference type="ChEBI" id="CHEBI:15378"/>
        <dbReference type="ChEBI" id="CHEBI:17154"/>
        <dbReference type="ChEBI" id="CHEBI:57540"/>
        <dbReference type="ChEBI" id="CHEBI:137386"/>
        <dbReference type="ChEBI" id="CHEBI:191199"/>
    </reaction>
</comment>
<dbReference type="AlphaFoldDB" id="A0AAE9ZE93"/>
<keyword evidence="5 6" id="KW-0238">DNA-binding</keyword>
<protein>
    <submittedName>
        <fullName evidence="8">DarT ssDNA thymidine ADP-ribosyltransferase family protein</fullName>
    </submittedName>
</protein>
<evidence type="ECO:0000256" key="5">
    <source>
        <dbReference type="ARBA" id="ARBA00023125"/>
    </source>
</evidence>
<dbReference type="EMBL" id="CP118166">
    <property type="protein sequence ID" value="WDI31113.1"/>
    <property type="molecule type" value="Genomic_DNA"/>
</dbReference>
<feature type="active site" evidence="6">
    <location>
        <position position="158"/>
    </location>
</feature>
<dbReference type="Proteomes" id="UP001214043">
    <property type="component" value="Chromosome"/>
</dbReference>
<name>A0AAE9ZE93_9PROT</name>
<evidence type="ECO:0000259" key="7">
    <source>
        <dbReference type="PROSITE" id="PS52018"/>
    </source>
</evidence>
<reference evidence="8" key="1">
    <citation type="submission" date="2023-02" db="EMBL/GenBank/DDBJ databases">
        <title>Genome sequence of Hyphococcus flavus.</title>
        <authorList>
            <person name="Rong J.-C."/>
            <person name="Zhao Q."/>
            <person name="Yi M."/>
            <person name="Wu J.-Y."/>
        </authorList>
    </citation>
    <scope>NUCLEOTIDE SEQUENCE</scope>
    <source>
        <strain evidence="8">MCCC 1K03223</strain>
    </source>
</reference>
<dbReference type="InterPro" id="IPR029494">
    <property type="entry name" value="DarT"/>
</dbReference>
<dbReference type="GO" id="GO:0016757">
    <property type="term" value="F:glycosyltransferase activity"/>
    <property type="evidence" value="ECO:0007669"/>
    <property type="project" value="UniProtKB-UniRule"/>
</dbReference>
<dbReference type="PROSITE" id="PS52018">
    <property type="entry name" value="DART"/>
    <property type="match status" value="1"/>
</dbReference>
<evidence type="ECO:0000256" key="1">
    <source>
        <dbReference type="ARBA" id="ARBA00022649"/>
    </source>
</evidence>
<keyword evidence="9" id="KW-1185">Reference proteome</keyword>
<dbReference type="RefSeq" id="WP_274492935.1">
    <property type="nucleotide sequence ID" value="NZ_CP118166.1"/>
</dbReference>
<feature type="binding site" evidence="6">
    <location>
        <position position="56"/>
    </location>
    <ligand>
        <name>NAD(+)</name>
        <dbReference type="ChEBI" id="CHEBI:57540"/>
    </ligand>
</feature>
<dbReference type="KEGG" id="hfl:PUV54_14250"/>
<feature type="active site" description="Proton acceptor" evidence="6">
    <location>
        <position position="56"/>
    </location>
</feature>
<evidence type="ECO:0000313" key="9">
    <source>
        <dbReference type="Proteomes" id="UP001214043"/>
    </source>
</evidence>
<dbReference type="GO" id="GO:0016779">
    <property type="term" value="F:nucleotidyltransferase activity"/>
    <property type="evidence" value="ECO:0007669"/>
    <property type="project" value="UniProtKB-UniRule"/>
</dbReference>
<comment type="similarity">
    <text evidence="6">Belongs to the DarT ADP-ribosyltransferase family.</text>
</comment>
<organism evidence="8 9">
    <name type="scientific">Hyphococcus flavus</name>
    <dbReference type="NCBI Taxonomy" id="1866326"/>
    <lineage>
        <taxon>Bacteria</taxon>
        <taxon>Pseudomonadati</taxon>
        <taxon>Pseudomonadota</taxon>
        <taxon>Alphaproteobacteria</taxon>
        <taxon>Parvularculales</taxon>
        <taxon>Parvularculaceae</taxon>
        <taxon>Hyphococcus</taxon>
    </lineage>
</organism>
<keyword evidence="4 6" id="KW-0548">Nucleotidyltransferase</keyword>
<accession>A0AAE9ZE93</accession>
<evidence type="ECO:0000256" key="3">
    <source>
        <dbReference type="ARBA" id="ARBA00022679"/>
    </source>
</evidence>
<feature type="binding site" evidence="6">
    <location>
        <begin position="21"/>
        <end position="23"/>
    </location>
    <ligand>
        <name>NAD(+)</name>
        <dbReference type="ChEBI" id="CHEBI:57540"/>
    </ligand>
</feature>
<feature type="domain" description="DarT" evidence="7">
    <location>
        <begin position="17"/>
        <end position="206"/>
    </location>
</feature>
<keyword evidence="3 6" id="KW-0808">Transferase</keyword>
<keyword evidence="2 6" id="KW-0328">Glycosyltransferase</keyword>
<keyword evidence="1 6" id="KW-1277">Toxin-antitoxin system</keyword>
<evidence type="ECO:0000313" key="8">
    <source>
        <dbReference type="EMBL" id="WDI31113.1"/>
    </source>
</evidence>